<evidence type="ECO:0000313" key="1">
    <source>
        <dbReference type="EMBL" id="CQR74309.1"/>
    </source>
</evidence>
<protein>
    <submittedName>
        <fullName evidence="1">Uncharacterized protein</fullName>
    </submittedName>
</protein>
<sequence length="118" mass="13406">MSEERDFSFTLFEPHRTRLPKNDQPAVEVRPNGRIVFNKNATQLLENSNFCMLGYDPENRALGILPTEELKPNAFPVRYAAKGAYIGAKKFFKHFDILPSQLVENTPFKSGSFIGLTL</sequence>
<proteinExistence type="predicted"/>
<dbReference type="RefSeq" id="WP_021170311.1">
    <property type="nucleotide sequence ID" value="NZ_CTRP01000014.1"/>
</dbReference>
<dbReference type="Proteomes" id="UP000049855">
    <property type="component" value="Unassembled WGS sequence"/>
</dbReference>
<organism evidence="1 2">
    <name type="scientific">Sporomusa ovata</name>
    <dbReference type="NCBI Taxonomy" id="2378"/>
    <lineage>
        <taxon>Bacteria</taxon>
        <taxon>Bacillati</taxon>
        <taxon>Bacillota</taxon>
        <taxon>Negativicutes</taxon>
        <taxon>Selenomonadales</taxon>
        <taxon>Sporomusaceae</taxon>
        <taxon>Sporomusa</taxon>
    </lineage>
</organism>
<dbReference type="EMBL" id="CTRP01000014">
    <property type="protein sequence ID" value="CQR74309.1"/>
    <property type="molecule type" value="Genomic_DNA"/>
</dbReference>
<evidence type="ECO:0000313" key="2">
    <source>
        <dbReference type="Proteomes" id="UP000049855"/>
    </source>
</evidence>
<dbReference type="AlphaFoldDB" id="A0A0U1L4S6"/>
<gene>
    <name evidence="1" type="ORF">SpAn4DRAFT_0771</name>
</gene>
<reference evidence="2" key="1">
    <citation type="submission" date="2015-03" db="EMBL/GenBank/DDBJ databases">
        <authorList>
            <person name="Nijsse Bart"/>
        </authorList>
    </citation>
    <scope>NUCLEOTIDE SEQUENCE [LARGE SCALE GENOMIC DNA]</scope>
</reference>
<accession>A0A0U1L4S6</accession>
<keyword evidence="2" id="KW-1185">Reference proteome</keyword>
<name>A0A0U1L4S6_9FIRM</name>